<feature type="region of interest" description="Disordered" evidence="3">
    <location>
        <begin position="172"/>
        <end position="191"/>
    </location>
</feature>
<dbReference type="FunFam" id="3.40.50.300:FF:000851">
    <property type="entry name" value="Ras-related small GTP-binding family protein"/>
    <property type="match status" value="1"/>
</dbReference>
<evidence type="ECO:0000256" key="3">
    <source>
        <dbReference type="SAM" id="MobiDB-lite"/>
    </source>
</evidence>
<proteinExistence type="inferred from homology"/>
<dbReference type="SMART" id="SM00176">
    <property type="entry name" value="RAN"/>
    <property type="match status" value="1"/>
</dbReference>
<dbReference type="InterPro" id="IPR027417">
    <property type="entry name" value="P-loop_NTPase"/>
</dbReference>
<dbReference type="CDD" id="cd01860">
    <property type="entry name" value="Rab5_related"/>
    <property type="match status" value="1"/>
</dbReference>
<organism evidence="4 5">
    <name type="scientific">Trichobilharzia regenti</name>
    <name type="common">Nasal bird schistosome</name>
    <dbReference type="NCBI Taxonomy" id="157069"/>
    <lineage>
        <taxon>Eukaryota</taxon>
        <taxon>Metazoa</taxon>
        <taxon>Spiralia</taxon>
        <taxon>Lophotrochozoa</taxon>
        <taxon>Platyhelminthes</taxon>
        <taxon>Trematoda</taxon>
        <taxon>Digenea</taxon>
        <taxon>Strigeidida</taxon>
        <taxon>Schistosomatoidea</taxon>
        <taxon>Schistosomatidae</taxon>
        <taxon>Trichobilharzia</taxon>
    </lineage>
</organism>
<feature type="compositionally biased region" description="Polar residues" evidence="3">
    <location>
        <begin position="180"/>
        <end position="191"/>
    </location>
</feature>
<dbReference type="SMART" id="SM00174">
    <property type="entry name" value="RHO"/>
    <property type="match status" value="1"/>
</dbReference>
<evidence type="ECO:0000256" key="2">
    <source>
        <dbReference type="ARBA" id="ARBA00022741"/>
    </source>
</evidence>
<dbReference type="PROSITE" id="PS51419">
    <property type="entry name" value="RAB"/>
    <property type="match status" value="1"/>
</dbReference>
<dbReference type="PROSITE" id="PS51421">
    <property type="entry name" value="RAS"/>
    <property type="match status" value="1"/>
</dbReference>
<dbReference type="SMART" id="SM00173">
    <property type="entry name" value="RAS"/>
    <property type="match status" value="1"/>
</dbReference>
<dbReference type="AlphaFoldDB" id="A0AA85JUE8"/>
<dbReference type="InterPro" id="IPR005225">
    <property type="entry name" value="Small_GTP-bd"/>
</dbReference>
<dbReference type="InterPro" id="IPR001806">
    <property type="entry name" value="Small_GTPase"/>
</dbReference>
<dbReference type="Pfam" id="PF00071">
    <property type="entry name" value="Ras"/>
    <property type="match status" value="1"/>
</dbReference>
<evidence type="ECO:0008006" key="6">
    <source>
        <dbReference type="Google" id="ProtNLM"/>
    </source>
</evidence>
<sequence length="217" mass="24193">MANRSCHYKLVILGESAVGKSSIVLRLVKCQFSEYQEATIGAAYITQTIVLEDPPTTVKFEIWDTAGQERYHSLAPMYYRGAQAAVVVYDITNPSSFERAKSWVHELNEKANTAKVIALAGNKVDLEEQRAVPFEEAQEYANRNGLLFMETSAKMATNVTELFTAIAQRLPHDTEPSRPSGGQQLTQGNSPSQPKQCSCTQKFLLCWNCSFASYGFY</sequence>
<accession>A0AA85JUE8</accession>
<evidence type="ECO:0000313" key="4">
    <source>
        <dbReference type="Proteomes" id="UP000050795"/>
    </source>
</evidence>
<dbReference type="NCBIfam" id="TIGR00231">
    <property type="entry name" value="small_GTP"/>
    <property type="match status" value="1"/>
</dbReference>
<evidence type="ECO:0000313" key="5">
    <source>
        <dbReference type="WBParaSite" id="TREG1_42320.1"/>
    </source>
</evidence>
<dbReference type="Proteomes" id="UP000050795">
    <property type="component" value="Unassembled WGS sequence"/>
</dbReference>
<reference evidence="5" key="2">
    <citation type="submission" date="2023-11" db="UniProtKB">
        <authorList>
            <consortium name="WormBaseParasite"/>
        </authorList>
    </citation>
    <scope>IDENTIFICATION</scope>
</reference>
<evidence type="ECO:0000256" key="1">
    <source>
        <dbReference type="ARBA" id="ARBA00006270"/>
    </source>
</evidence>
<dbReference type="SUPFAM" id="SSF52540">
    <property type="entry name" value="P-loop containing nucleoside triphosphate hydrolases"/>
    <property type="match status" value="1"/>
</dbReference>
<dbReference type="PROSITE" id="PS51420">
    <property type="entry name" value="RHO"/>
    <property type="match status" value="1"/>
</dbReference>
<keyword evidence="4" id="KW-1185">Reference proteome</keyword>
<dbReference type="GO" id="GO:0005525">
    <property type="term" value="F:GTP binding"/>
    <property type="evidence" value="ECO:0007669"/>
    <property type="project" value="InterPro"/>
</dbReference>
<protein>
    <recommendedName>
        <fullName evidence="6">Ras-related protein Rab-5C</fullName>
    </recommendedName>
</protein>
<dbReference type="SMART" id="SM00175">
    <property type="entry name" value="RAB"/>
    <property type="match status" value="1"/>
</dbReference>
<dbReference type="PRINTS" id="PR00449">
    <property type="entry name" value="RASTRNSFRMNG"/>
</dbReference>
<dbReference type="WBParaSite" id="TREG1_42320.1">
    <property type="protein sequence ID" value="TREG1_42320.1"/>
    <property type="gene ID" value="TREG1_42320"/>
</dbReference>
<reference evidence="4" key="1">
    <citation type="submission" date="2022-06" db="EMBL/GenBank/DDBJ databases">
        <authorList>
            <person name="Berger JAMES D."/>
            <person name="Berger JAMES D."/>
        </authorList>
    </citation>
    <scope>NUCLEOTIDE SEQUENCE [LARGE SCALE GENOMIC DNA]</scope>
</reference>
<dbReference type="PANTHER" id="PTHR47978">
    <property type="match status" value="1"/>
</dbReference>
<name>A0AA85JUE8_TRIRE</name>
<keyword evidence="2" id="KW-0547">Nucleotide-binding</keyword>
<dbReference type="GO" id="GO:0003924">
    <property type="term" value="F:GTPase activity"/>
    <property type="evidence" value="ECO:0007669"/>
    <property type="project" value="InterPro"/>
</dbReference>
<dbReference type="Gene3D" id="3.40.50.300">
    <property type="entry name" value="P-loop containing nucleotide triphosphate hydrolases"/>
    <property type="match status" value="1"/>
</dbReference>
<comment type="similarity">
    <text evidence="1">Belongs to the small GTPase superfamily. Rab family.</text>
</comment>